<dbReference type="FunFam" id="1.25.40.10:FF:001828">
    <property type="entry name" value="SNAP (Soluble NSF Attachment Protein) homolog"/>
    <property type="match status" value="1"/>
</dbReference>
<keyword evidence="4" id="KW-0931">ER-Golgi transport</keyword>
<dbReference type="SUPFAM" id="SSF48452">
    <property type="entry name" value="TPR-like"/>
    <property type="match status" value="1"/>
</dbReference>
<dbReference type="PANTHER" id="PTHR13768">
    <property type="entry name" value="SOLUBLE NSF ATTACHMENT PROTEIN SNAP"/>
    <property type="match status" value="1"/>
</dbReference>
<comment type="similarity">
    <text evidence="1 4">Belongs to the SNAP family.</text>
</comment>
<dbReference type="Gene3D" id="1.25.40.10">
    <property type="entry name" value="Tetratricopeptide repeat domain"/>
    <property type="match status" value="1"/>
</dbReference>
<name>A0AAN5ID70_9BILA</name>
<gene>
    <name evidence="5" type="ORF">PMAYCL1PPCAC_28501</name>
</gene>
<keyword evidence="2 4" id="KW-0813">Transport</keyword>
<feature type="non-terminal residue" evidence="5">
    <location>
        <position position="1"/>
    </location>
</feature>
<comment type="function">
    <text evidence="4">Required for vesicular transport between the endoplasmic reticulum and the Golgi apparatus.</text>
</comment>
<protein>
    <submittedName>
        <fullName evidence="5">Uncharacterized protein</fullName>
    </submittedName>
</protein>
<dbReference type="PRINTS" id="PR00448">
    <property type="entry name" value="NSFATTACHMNT"/>
</dbReference>
<evidence type="ECO:0000313" key="6">
    <source>
        <dbReference type="Proteomes" id="UP001328107"/>
    </source>
</evidence>
<dbReference type="GO" id="GO:0006886">
    <property type="term" value="P:intracellular protein transport"/>
    <property type="evidence" value="ECO:0007669"/>
    <property type="project" value="UniProtKB-UniRule"/>
</dbReference>
<dbReference type="GO" id="GO:0005774">
    <property type="term" value="C:vacuolar membrane"/>
    <property type="evidence" value="ECO:0007669"/>
    <property type="project" value="TreeGrafter"/>
</dbReference>
<dbReference type="Proteomes" id="UP001328107">
    <property type="component" value="Unassembled WGS sequence"/>
</dbReference>
<dbReference type="CDD" id="cd15832">
    <property type="entry name" value="SNAP"/>
    <property type="match status" value="1"/>
</dbReference>
<dbReference type="AlphaFoldDB" id="A0AAN5ID70"/>
<organism evidence="5 6">
    <name type="scientific">Pristionchus mayeri</name>
    <dbReference type="NCBI Taxonomy" id="1317129"/>
    <lineage>
        <taxon>Eukaryota</taxon>
        <taxon>Metazoa</taxon>
        <taxon>Ecdysozoa</taxon>
        <taxon>Nematoda</taxon>
        <taxon>Chromadorea</taxon>
        <taxon>Rhabditida</taxon>
        <taxon>Rhabditina</taxon>
        <taxon>Diplogasteromorpha</taxon>
        <taxon>Diplogasteroidea</taxon>
        <taxon>Neodiplogasteridae</taxon>
        <taxon>Pristionchus</taxon>
    </lineage>
</organism>
<dbReference type="EMBL" id="BTRK01000006">
    <property type="protein sequence ID" value="GMR58306.1"/>
    <property type="molecule type" value="Genomic_DNA"/>
</dbReference>
<evidence type="ECO:0000256" key="2">
    <source>
        <dbReference type="ARBA" id="ARBA00022448"/>
    </source>
</evidence>
<dbReference type="InterPro" id="IPR000744">
    <property type="entry name" value="NSF_attach"/>
</dbReference>
<keyword evidence="4" id="KW-0472">Membrane</keyword>
<dbReference type="InterPro" id="IPR011990">
    <property type="entry name" value="TPR-like_helical_dom_sf"/>
</dbReference>
<evidence type="ECO:0000313" key="5">
    <source>
        <dbReference type="EMBL" id="GMR58306.1"/>
    </source>
</evidence>
<accession>A0AAN5ID70</accession>
<dbReference type="PANTHER" id="PTHR13768:SF8">
    <property type="entry name" value="ALPHA-SOLUBLE NSF ATTACHMENT PROTEIN"/>
    <property type="match status" value="1"/>
</dbReference>
<dbReference type="GO" id="GO:0031201">
    <property type="term" value="C:SNARE complex"/>
    <property type="evidence" value="ECO:0007669"/>
    <property type="project" value="TreeGrafter"/>
</dbReference>
<sequence length="304" mass="33695">SNLLQTTMGDSEARARAKLAEADKKARGGGGFFSKVFGGGGQDEAADLYIQAGNLFKMAKLWKEAGDAFVRAAEIKGQDSDAKHDMASQYAEAGNCYRKTNPTFAVECLQKTADIYTDMGRFNMAAKVHVTIAELYESECPDMEKCIFHYQKAADYYKGEESKSSATKCLVKVAMMAAQLEQYNKAVATFEEIAMYEAEHPTLKYAAKSHFLQALICRLNIDVLDTQHALSRYEEASPSFTDTRECKLIKEILAAMEANDEEAFTRAVAGYDKISKLDNWHTSLLVKVKRAIVSGGAEDEDDMR</sequence>
<comment type="caution">
    <text evidence="5">The sequence shown here is derived from an EMBL/GenBank/DDBJ whole genome shotgun (WGS) entry which is preliminary data.</text>
</comment>
<proteinExistence type="inferred from homology"/>
<dbReference type="GO" id="GO:0005483">
    <property type="term" value="F:soluble NSF attachment protein activity"/>
    <property type="evidence" value="ECO:0007669"/>
    <property type="project" value="TreeGrafter"/>
</dbReference>
<comment type="subcellular location">
    <subcellularLocation>
        <location evidence="4">Membrane</location>
        <topology evidence="4">Peripheral membrane protein</topology>
    </subcellularLocation>
</comment>
<keyword evidence="3 4" id="KW-0653">Protein transport</keyword>
<dbReference type="GO" id="GO:0035494">
    <property type="term" value="P:SNARE complex disassembly"/>
    <property type="evidence" value="ECO:0007669"/>
    <property type="project" value="TreeGrafter"/>
</dbReference>
<evidence type="ECO:0000256" key="4">
    <source>
        <dbReference type="RuleBase" id="RU367013"/>
    </source>
</evidence>
<dbReference type="Pfam" id="PF14938">
    <property type="entry name" value="SNAP"/>
    <property type="match status" value="1"/>
</dbReference>
<keyword evidence="6" id="KW-1185">Reference proteome</keyword>
<evidence type="ECO:0000256" key="3">
    <source>
        <dbReference type="ARBA" id="ARBA00022927"/>
    </source>
</evidence>
<evidence type="ECO:0000256" key="1">
    <source>
        <dbReference type="ARBA" id="ARBA00010050"/>
    </source>
</evidence>
<reference evidence="6" key="1">
    <citation type="submission" date="2022-10" db="EMBL/GenBank/DDBJ databases">
        <title>Genome assembly of Pristionchus species.</title>
        <authorList>
            <person name="Yoshida K."/>
            <person name="Sommer R.J."/>
        </authorList>
    </citation>
    <scope>NUCLEOTIDE SEQUENCE [LARGE SCALE GENOMIC DNA]</scope>
    <source>
        <strain evidence="6">RS5460</strain>
    </source>
</reference>
<dbReference type="GO" id="GO:0019905">
    <property type="term" value="F:syntaxin binding"/>
    <property type="evidence" value="ECO:0007669"/>
    <property type="project" value="TreeGrafter"/>
</dbReference>